<feature type="transmembrane region" description="Helical" evidence="1">
    <location>
        <begin position="7"/>
        <end position="27"/>
    </location>
</feature>
<reference evidence="2 3" key="1">
    <citation type="journal article" date="2016" name="Nat. Commun.">
        <title>Thousands of microbial genomes shed light on interconnected biogeochemical processes in an aquifer system.</title>
        <authorList>
            <person name="Anantharaman K."/>
            <person name="Brown C.T."/>
            <person name="Hug L.A."/>
            <person name="Sharon I."/>
            <person name="Castelle C.J."/>
            <person name="Probst A.J."/>
            <person name="Thomas B.C."/>
            <person name="Singh A."/>
            <person name="Wilkins M.J."/>
            <person name="Karaoz U."/>
            <person name="Brodie E.L."/>
            <person name="Williams K.H."/>
            <person name="Hubbard S.S."/>
            <person name="Banfield J.F."/>
        </authorList>
    </citation>
    <scope>NUCLEOTIDE SEQUENCE [LARGE SCALE GENOMIC DNA]</scope>
</reference>
<protein>
    <submittedName>
        <fullName evidence="2">Uncharacterized protein</fullName>
    </submittedName>
</protein>
<feature type="transmembrane region" description="Helical" evidence="1">
    <location>
        <begin position="69"/>
        <end position="93"/>
    </location>
</feature>
<name>A0A1G2QVE0_9BACT</name>
<gene>
    <name evidence="2" type="ORF">A2843_01370</name>
</gene>
<keyword evidence="1" id="KW-0812">Transmembrane</keyword>
<feature type="transmembrane region" description="Helical" evidence="1">
    <location>
        <begin position="33"/>
        <end position="53"/>
    </location>
</feature>
<dbReference type="EMBL" id="MHTS01000015">
    <property type="protein sequence ID" value="OHA64463.1"/>
    <property type="molecule type" value="Genomic_DNA"/>
</dbReference>
<sequence>MGIGASMVLMLFVALVFWWLFITIQGLENTTQNFLYGAALGVLPCLASVFGFINSNKWGGFKSSMGESIFFLSAGLLTWGIGTLVFAYYNILLQVEVPYPSLADLFYIMSWPLWAIGMINLSRATGVKFQLKTAIGKIALFSVPILIAILSYYLLIVVARDGVILYTPEDLLKVFFDLAYPIGDIIILTITLLVYGLSFKFLGGFFKWPILFILGGFVLNYLGDFSFVFTVTKETFFVANWVDFIYTLTFFCIGFGVSLINPQRLNLDNLENSEI</sequence>
<proteinExistence type="predicted"/>
<comment type="caution">
    <text evidence="2">The sequence shown here is derived from an EMBL/GenBank/DDBJ whole genome shotgun (WGS) entry which is preliminary data.</text>
</comment>
<dbReference type="AlphaFoldDB" id="A0A1G2QVE0"/>
<feature type="transmembrane region" description="Helical" evidence="1">
    <location>
        <begin position="134"/>
        <end position="158"/>
    </location>
</feature>
<evidence type="ECO:0000256" key="1">
    <source>
        <dbReference type="SAM" id="Phobius"/>
    </source>
</evidence>
<keyword evidence="1" id="KW-1133">Transmembrane helix</keyword>
<feature type="transmembrane region" description="Helical" evidence="1">
    <location>
        <begin position="105"/>
        <end position="122"/>
    </location>
</feature>
<evidence type="ECO:0000313" key="3">
    <source>
        <dbReference type="Proteomes" id="UP000178170"/>
    </source>
</evidence>
<feature type="transmembrane region" description="Helical" evidence="1">
    <location>
        <begin position="210"/>
        <end position="229"/>
    </location>
</feature>
<feature type="transmembrane region" description="Helical" evidence="1">
    <location>
        <begin position="178"/>
        <end position="198"/>
    </location>
</feature>
<evidence type="ECO:0000313" key="2">
    <source>
        <dbReference type="EMBL" id="OHA64463.1"/>
    </source>
</evidence>
<accession>A0A1G2QVE0</accession>
<feature type="transmembrane region" description="Helical" evidence="1">
    <location>
        <begin position="241"/>
        <end position="260"/>
    </location>
</feature>
<organism evidence="2 3">
    <name type="scientific">Candidatus Wildermuthbacteria bacterium RIFCSPHIGHO2_01_FULL_48_27b</name>
    <dbReference type="NCBI Taxonomy" id="1802447"/>
    <lineage>
        <taxon>Bacteria</taxon>
        <taxon>Candidatus Wildermuthiibacteriota</taxon>
    </lineage>
</organism>
<keyword evidence="1" id="KW-0472">Membrane</keyword>
<dbReference type="Proteomes" id="UP000178170">
    <property type="component" value="Unassembled WGS sequence"/>
</dbReference>